<dbReference type="SUPFAM" id="SSF46689">
    <property type="entry name" value="Homeodomain-like"/>
    <property type="match status" value="1"/>
</dbReference>
<accession>A0A8T3VWI0</accession>
<evidence type="ECO:0000259" key="4">
    <source>
        <dbReference type="PROSITE" id="PS51186"/>
    </source>
</evidence>
<evidence type="ECO:0000259" key="3">
    <source>
        <dbReference type="PROSITE" id="PS50977"/>
    </source>
</evidence>
<dbReference type="Pfam" id="PF00583">
    <property type="entry name" value="Acetyltransf_1"/>
    <property type="match status" value="1"/>
</dbReference>
<dbReference type="AlphaFoldDB" id="A0A8T3VWI0"/>
<reference evidence="5" key="1">
    <citation type="submission" date="2019-04" db="EMBL/GenBank/DDBJ databases">
        <title>Evolution of Biomass-Degrading Anaerobic Consortia Revealed by Metagenomics.</title>
        <authorList>
            <person name="Peng X."/>
        </authorList>
    </citation>
    <scope>NUCLEOTIDE SEQUENCE</scope>
    <source>
        <strain evidence="5">SIG14</strain>
    </source>
</reference>
<dbReference type="GO" id="GO:0016747">
    <property type="term" value="F:acyltransferase activity, transferring groups other than amino-acyl groups"/>
    <property type="evidence" value="ECO:0007669"/>
    <property type="project" value="InterPro"/>
</dbReference>
<organism evidence="5 6">
    <name type="scientific">Methanobrevibacter olleyae</name>
    <dbReference type="NCBI Taxonomy" id="294671"/>
    <lineage>
        <taxon>Archaea</taxon>
        <taxon>Methanobacteriati</taxon>
        <taxon>Methanobacteriota</taxon>
        <taxon>Methanomada group</taxon>
        <taxon>Methanobacteria</taxon>
        <taxon>Methanobacteriales</taxon>
        <taxon>Methanobacteriaceae</taxon>
        <taxon>Methanobrevibacter</taxon>
    </lineage>
</organism>
<dbReference type="PANTHER" id="PTHR43479">
    <property type="entry name" value="ACREF/ENVCD OPERON REPRESSOR-RELATED"/>
    <property type="match status" value="1"/>
</dbReference>
<comment type="caution">
    <text evidence="5">The sequence shown here is derived from an EMBL/GenBank/DDBJ whole genome shotgun (WGS) entry which is preliminary data.</text>
</comment>
<dbReference type="CDD" id="cd04301">
    <property type="entry name" value="NAT_SF"/>
    <property type="match status" value="1"/>
</dbReference>
<dbReference type="SUPFAM" id="SSF55729">
    <property type="entry name" value="Acyl-CoA N-acyltransferases (Nat)"/>
    <property type="match status" value="1"/>
</dbReference>
<name>A0A8T3VWI0_METOL</name>
<evidence type="ECO:0000313" key="6">
    <source>
        <dbReference type="Proteomes" id="UP000732619"/>
    </source>
</evidence>
<dbReference type="EMBL" id="SUTG01000006">
    <property type="protein sequence ID" value="MBE6512009.1"/>
    <property type="molecule type" value="Genomic_DNA"/>
</dbReference>
<dbReference type="PROSITE" id="PS50977">
    <property type="entry name" value="HTH_TETR_2"/>
    <property type="match status" value="1"/>
</dbReference>
<dbReference type="InterPro" id="IPR050624">
    <property type="entry name" value="HTH-type_Tx_Regulator"/>
</dbReference>
<dbReference type="InterPro" id="IPR009057">
    <property type="entry name" value="Homeodomain-like_sf"/>
</dbReference>
<dbReference type="InterPro" id="IPR016181">
    <property type="entry name" value="Acyl_CoA_acyltransferase"/>
</dbReference>
<dbReference type="PRINTS" id="PR00455">
    <property type="entry name" value="HTHTETR"/>
</dbReference>
<feature type="domain" description="HTH tetR-type" evidence="3">
    <location>
        <begin position="4"/>
        <end position="64"/>
    </location>
</feature>
<dbReference type="InterPro" id="IPR000182">
    <property type="entry name" value="GNAT_dom"/>
</dbReference>
<feature type="domain" description="N-acetyltransferase" evidence="4">
    <location>
        <begin position="222"/>
        <end position="391"/>
    </location>
</feature>
<evidence type="ECO:0000256" key="1">
    <source>
        <dbReference type="ARBA" id="ARBA00023125"/>
    </source>
</evidence>
<feature type="DNA-binding region" description="H-T-H motif" evidence="2">
    <location>
        <begin position="27"/>
        <end position="46"/>
    </location>
</feature>
<gene>
    <name evidence="5" type="ORF">E7Z75_02495</name>
</gene>
<dbReference type="InterPro" id="IPR001647">
    <property type="entry name" value="HTH_TetR"/>
</dbReference>
<dbReference type="GO" id="GO:0003677">
    <property type="term" value="F:DNA binding"/>
    <property type="evidence" value="ECO:0007669"/>
    <property type="project" value="UniProtKB-UniRule"/>
</dbReference>
<proteinExistence type="predicted"/>
<dbReference type="Proteomes" id="UP000732619">
    <property type="component" value="Unassembled WGS sequence"/>
</dbReference>
<dbReference type="PANTHER" id="PTHR43479:SF11">
    <property type="entry name" value="ACREF_ENVCD OPERON REPRESSOR-RELATED"/>
    <property type="match status" value="1"/>
</dbReference>
<dbReference type="Gene3D" id="3.40.630.30">
    <property type="match status" value="1"/>
</dbReference>
<dbReference type="PROSITE" id="PS51186">
    <property type="entry name" value="GNAT"/>
    <property type="match status" value="1"/>
</dbReference>
<dbReference type="Gene3D" id="1.10.357.10">
    <property type="entry name" value="Tetracycline Repressor, domain 2"/>
    <property type="match status" value="1"/>
</dbReference>
<protein>
    <submittedName>
        <fullName evidence="5">GNAT family N-acetyltransferase</fullName>
    </submittedName>
</protein>
<evidence type="ECO:0000313" key="5">
    <source>
        <dbReference type="EMBL" id="MBE6512009.1"/>
    </source>
</evidence>
<sequence>MAKKNTKEKIFDVSIDLFSQDGYDGVSIRQIAKEVGIKESSIYNHYQSKESILESILSYYINEMLKEEAPIMQSEKNLKIDFNQFYKEGSDRFISKLSEEKMMKITRIFLVESYHNEKIKNFVKEAIIGYAINGWENLFELMKEKKFIKMDADIKQLAESFYYYGLFLLYEHFIINYPEDDEEFLKDFERRTTNHMKILFNSVKIDTKNPKDKLEKEKEPEETIRLEEEKDHIKVENIVRDAFWNVYRPGAYEHYIVHNLRKDSSFIKDLAYVIEENDEIIGHINYSNGRLNLYRKNRYGVDIKVSEGRKKATVLGPIAIDSKYQSNGYGSKLIRHTLNLAEETGIPFVFVIGDENYYSRFGFESASKYNIYLEGTDTEDENPFFMIRILNGNENIIKNLDFDKGIFYNPKVFDVDEKMVDEFDKNFEYKEKKVHEGQLDI</sequence>
<keyword evidence="1 2" id="KW-0238">DNA-binding</keyword>
<dbReference type="Pfam" id="PF00440">
    <property type="entry name" value="TetR_N"/>
    <property type="match status" value="1"/>
</dbReference>
<evidence type="ECO:0000256" key="2">
    <source>
        <dbReference type="PROSITE-ProRule" id="PRU00335"/>
    </source>
</evidence>